<accession>K2JHF2</accession>
<dbReference type="EMBL" id="AMRG01000011">
    <property type="protein sequence ID" value="EKE82766.1"/>
    <property type="molecule type" value="Genomic_DNA"/>
</dbReference>
<dbReference type="OrthoDB" id="6237642at2"/>
<dbReference type="STRING" id="740709.A10D4_09179"/>
<protein>
    <submittedName>
        <fullName evidence="1">Uncharacterized protein</fullName>
    </submittedName>
</protein>
<comment type="caution">
    <text evidence="1">The sequence shown here is derived from an EMBL/GenBank/DDBJ whole genome shotgun (WGS) entry which is preliminary data.</text>
</comment>
<dbReference type="Proteomes" id="UP000014115">
    <property type="component" value="Unassembled WGS sequence"/>
</dbReference>
<sequence length="195" mass="22509">MNSKQLNQQSLSQCQGQAIVHSLLLLPLLAALLLATKQLHQIATAKQQQWQHYRQQLRRLDLGLVKGDDDYRLAHSTQGALRPLREWFELPIDFQRQYRYASNDQERAWYRWLDSWSARSDAEGLQVAKRLTLTGQASRLLPIEQPLRWLSWLPLAREISPDSLRLGYVDDEVVPDTSLCQQAPCRPFSHGTAQP</sequence>
<name>K2JHF2_9GAMM</name>
<dbReference type="RefSeq" id="WP_008489114.1">
    <property type="nucleotide sequence ID" value="NZ_AMRG01000011.1"/>
</dbReference>
<dbReference type="PATRIC" id="fig|740709.3.peg.1857"/>
<dbReference type="AlphaFoldDB" id="K2JHF2"/>
<keyword evidence="2" id="KW-1185">Reference proteome</keyword>
<gene>
    <name evidence="1" type="ORF">A10D4_09179</name>
</gene>
<proteinExistence type="predicted"/>
<evidence type="ECO:0000313" key="1">
    <source>
        <dbReference type="EMBL" id="EKE82766.1"/>
    </source>
</evidence>
<evidence type="ECO:0000313" key="2">
    <source>
        <dbReference type="Proteomes" id="UP000014115"/>
    </source>
</evidence>
<reference evidence="1 2" key="1">
    <citation type="journal article" date="2012" name="J. Bacteriol.">
        <title>Genome Sequence of Idiomarina xiamenensis Type Strain 10-D-4.</title>
        <authorList>
            <person name="Lai Q."/>
            <person name="Wang L."/>
            <person name="Wang W."/>
            <person name="Shao Z."/>
        </authorList>
    </citation>
    <scope>NUCLEOTIDE SEQUENCE [LARGE SCALE GENOMIC DNA]</scope>
    <source>
        <strain evidence="1 2">10-D-4</strain>
    </source>
</reference>
<organism evidence="1 2">
    <name type="scientific">Idiomarina xiamenensis 10-D-4</name>
    <dbReference type="NCBI Taxonomy" id="740709"/>
    <lineage>
        <taxon>Bacteria</taxon>
        <taxon>Pseudomonadati</taxon>
        <taxon>Pseudomonadota</taxon>
        <taxon>Gammaproteobacteria</taxon>
        <taxon>Alteromonadales</taxon>
        <taxon>Idiomarinaceae</taxon>
        <taxon>Idiomarina</taxon>
    </lineage>
</organism>